<dbReference type="Proteomes" id="UP000650467">
    <property type="component" value="Unassembled WGS sequence"/>
</dbReference>
<dbReference type="EMBL" id="JAEHOC010000003">
    <property type="protein sequence ID" value="KAG2443724.1"/>
    <property type="molecule type" value="Genomic_DNA"/>
</dbReference>
<dbReference type="Pfam" id="PF05140">
    <property type="entry name" value="ResB"/>
    <property type="match status" value="1"/>
</dbReference>
<dbReference type="GO" id="GO:0016020">
    <property type="term" value="C:membrane"/>
    <property type="evidence" value="ECO:0007669"/>
    <property type="project" value="UniProtKB-SubCell"/>
</dbReference>
<evidence type="ECO:0000259" key="8">
    <source>
        <dbReference type="Pfam" id="PF05140"/>
    </source>
</evidence>
<organism evidence="9 10">
    <name type="scientific">Chlamydomonas incerta</name>
    <dbReference type="NCBI Taxonomy" id="51695"/>
    <lineage>
        <taxon>Eukaryota</taxon>
        <taxon>Viridiplantae</taxon>
        <taxon>Chlorophyta</taxon>
        <taxon>core chlorophytes</taxon>
        <taxon>Chlorophyceae</taxon>
        <taxon>CS clade</taxon>
        <taxon>Chlamydomonadales</taxon>
        <taxon>Chlamydomonadaceae</taxon>
        <taxon>Chlamydomonas</taxon>
    </lineage>
</organism>
<evidence type="ECO:0000256" key="7">
    <source>
        <dbReference type="SAM" id="Phobius"/>
    </source>
</evidence>
<evidence type="ECO:0000256" key="5">
    <source>
        <dbReference type="ARBA" id="ARBA00023136"/>
    </source>
</evidence>
<feature type="transmembrane region" description="Helical" evidence="7">
    <location>
        <begin position="103"/>
        <end position="123"/>
    </location>
</feature>
<dbReference type="PANTHER" id="PTHR31566:SF0">
    <property type="entry name" value="CYTOCHROME C BIOGENESIS PROTEIN CCS1, CHLOROPLASTIC"/>
    <property type="match status" value="1"/>
</dbReference>
<comment type="subcellular location">
    <subcellularLocation>
        <location evidence="1">Membrane</location>
        <topology evidence="1">Multi-pass membrane protein</topology>
    </subcellularLocation>
</comment>
<feature type="transmembrane region" description="Helical" evidence="7">
    <location>
        <begin position="252"/>
        <end position="270"/>
    </location>
</feature>
<keyword evidence="2 7" id="KW-0812">Transmembrane</keyword>
<dbReference type="OrthoDB" id="565797at2759"/>
<feature type="region of interest" description="Disordered" evidence="6">
    <location>
        <begin position="576"/>
        <end position="595"/>
    </location>
</feature>
<sequence length="595" mass="62566">MISFGRPVQAIAGRRFVRCLAKGGQPGDKKKLNVTDKLRLGNAPPTLDVLKAPQPTDAPSVADDAPSTSGLGLNGGAASAGTLLQSNALQVAWRRLTKELSSLPRAIAIMALIAVLSGLGTFIPQNKSIEYYLVNYPDGAEKVLGFLTGDLILTLQLDHIYTADYFYLSMGLLAASLAACTYTRQWPAVKVAQRWRFLTQPKSLLKQGRTEVLPNARVNDLGAILLQRGYQVFVKDGSLYGFKGLAGKLGPIGVHAALLLCLFGTAWSGFGTLKGNVMCPEGQDFQVASFLQPSSPIANMPASASNVIHVNKFTIDYRPDGSVAQFYSDLSLLDPAQGGKELMRKTISVNDPFRFNGVTMYQTDWSLSALTLRVLGQDAPLARAAQAAEAQAAASTSGPASAASASSSGALPQQRTAFNLPMASLEGKPGVAGRLWATFLPLAEPGQDGAAPKGISILARDPQSVVFYDSKGEFVGVRRPGSGKPIEVEGLALVVEDVTGATGLELKSDPGVPAVYAGFGGLMVTTLISYLSHSQVWALQQGADMFVAGRTNRAKLAFDRELDDILNAVPELPPTAAATAAPGASAPAAAPTPKQ</sequence>
<dbReference type="AlphaFoldDB" id="A0A836B0I4"/>
<evidence type="ECO:0000256" key="4">
    <source>
        <dbReference type="ARBA" id="ARBA00022989"/>
    </source>
</evidence>
<name>A0A836B0I4_CHLIN</name>
<proteinExistence type="inferred from homology"/>
<gene>
    <name evidence="9" type="ORF">HXX76_002070</name>
</gene>
<dbReference type="InterPro" id="IPR023494">
    <property type="entry name" value="Cyt_c_bgen_Ccs1/CcsB/ResB"/>
</dbReference>
<evidence type="ECO:0000256" key="1">
    <source>
        <dbReference type="ARBA" id="ARBA00004141"/>
    </source>
</evidence>
<evidence type="ECO:0000256" key="3">
    <source>
        <dbReference type="ARBA" id="ARBA00022748"/>
    </source>
</evidence>
<dbReference type="PANTHER" id="PTHR31566">
    <property type="entry name" value="CYTOCHROME C BIOGENESIS PROTEIN CCS1, CHLOROPLASTIC"/>
    <property type="match status" value="1"/>
</dbReference>
<feature type="region of interest" description="Disordered" evidence="6">
    <location>
        <begin position="45"/>
        <end position="66"/>
    </location>
</feature>
<evidence type="ECO:0000313" key="9">
    <source>
        <dbReference type="EMBL" id="KAG2443724.1"/>
    </source>
</evidence>
<feature type="domain" description="ResB-like" evidence="8">
    <location>
        <begin position="106"/>
        <end position="563"/>
    </location>
</feature>
<keyword evidence="5 7" id="KW-0472">Membrane</keyword>
<keyword evidence="4 7" id="KW-1133">Transmembrane helix</keyword>
<keyword evidence="3" id="KW-0201">Cytochrome c-type biogenesis</keyword>
<comment type="caution">
    <text evidence="9">The sequence shown here is derived from an EMBL/GenBank/DDBJ whole genome shotgun (WGS) entry which is preliminary data.</text>
</comment>
<evidence type="ECO:0000256" key="2">
    <source>
        <dbReference type="ARBA" id="ARBA00022692"/>
    </source>
</evidence>
<reference evidence="9" key="1">
    <citation type="journal article" date="2020" name="bioRxiv">
        <title>Comparative genomics of Chlamydomonas.</title>
        <authorList>
            <person name="Craig R.J."/>
            <person name="Hasan A.R."/>
            <person name="Ness R.W."/>
            <person name="Keightley P.D."/>
        </authorList>
    </citation>
    <scope>NUCLEOTIDE SEQUENCE</scope>
    <source>
        <strain evidence="9">SAG 7.73</strain>
    </source>
</reference>
<evidence type="ECO:0000256" key="6">
    <source>
        <dbReference type="SAM" id="MobiDB-lite"/>
    </source>
</evidence>
<dbReference type="InterPro" id="IPR007816">
    <property type="entry name" value="ResB-like_domain"/>
</dbReference>
<accession>A0A836B0I4</accession>
<evidence type="ECO:0000313" key="10">
    <source>
        <dbReference type="Proteomes" id="UP000650467"/>
    </source>
</evidence>
<dbReference type="GO" id="GO:0017004">
    <property type="term" value="P:cytochrome complex assembly"/>
    <property type="evidence" value="ECO:0007669"/>
    <property type="project" value="UniProtKB-KW"/>
</dbReference>
<dbReference type="HAMAP" id="MF_01392">
    <property type="entry name" value="CytC_Ccs1"/>
    <property type="match status" value="1"/>
</dbReference>
<keyword evidence="10" id="KW-1185">Reference proteome</keyword>
<feature type="transmembrane region" description="Helical" evidence="7">
    <location>
        <begin position="165"/>
        <end position="184"/>
    </location>
</feature>
<protein>
    <recommendedName>
        <fullName evidence="8">ResB-like domain-containing protein</fullName>
    </recommendedName>
</protein>